<evidence type="ECO:0000313" key="2">
    <source>
        <dbReference type="EMBL" id="SYZ62690.1"/>
    </source>
</evidence>
<feature type="compositionally biased region" description="Low complexity" evidence="1">
    <location>
        <begin position="1331"/>
        <end position="1340"/>
    </location>
</feature>
<reference evidence="2 3" key="1">
    <citation type="submission" date="2018-09" db="EMBL/GenBank/DDBJ databases">
        <authorList>
            <person name="Peiro R."/>
            <person name="Begona"/>
            <person name="Cbmso G."/>
            <person name="Lopez M."/>
            <person name="Gonzalez S."/>
        </authorList>
    </citation>
    <scope>NUCLEOTIDE SEQUENCE [LARGE SCALE GENOMIC DNA]</scope>
</reference>
<sequence>MSEIRLSSYSAVCWRPGKAGFVDVVGPISCTELPQQTSSGSGTVVSAPIALECVRQPEQDLIVWLGWKGCRDFKKGGKGLHKVLYVCTTVTHSGVFFTYHKGERLGFALITHDSNDPQKLGNRPTLYKEELSGLMADVLHDGEGKKTSKQLKQRQLVTVRQAVIRETLEGHVLAAVFINRRGDVYALVAHLTKNAWRKWRMDAAIGFMPCIHVSDGGRDVRLVHCDIGEPIDHTSTTVAPSLPLALLTFDRVSMSSAIWAAQVVAAASPLLCVRFREFILPTRGSEVAAERVFQSQCVECVLDNARKVQQPCLAQVDEATAVYTVVVSWEQSSYLLHMRHSLCGSGLMTNCTMVAGLHRPISACTLSIPSLHRPRGARVSLVLCDDMRVYCCEHFGQVASVSLNIEGVDCSVLTLPAPPAGKSTKKVWTATILPARLIPLHNQTEVLCTNGTVGLFLRVSYASFSETVPVPPGVAVEGTIETAGYGTATEVGVGAAALRLCLESLQRLSVRTARHDLPDVVFRHIMPHLRYVGTSQQEVMLMQRVYEQLLQMAKPILESEWTYLWSLTSLLQKALVKRGRDNQLRYTDTFFLQLADAYRQSSFASPSGETLVGDGVRSVVSVEAQGVIAAPTATLPAEVGYVLDGLAAGVAPVALAEEIVRRMVRTETLLNDICVVSSQDGVASCVHCMGCVLVASCLDLSVFAIADEAGGLRVSLQRPQDGVCVAVQPYTFANQEEFETALSLAGDLLCVYSADESFRPDVALLTLSIGRRQHCLTTFLQLFAPVLRQAVDAVMPLSSNRDWFEKCVATLAQPSTEWAVSLLRKGSSDSFTITAALCHVLCTAHNGVDAVFFRSLSGTLSVEFCATALVARIFHQTERLLAATQNYASALATYISTHRSEAEQDTHAQAMDVGRKRLHTVLAQTSALWTQMDSLSPYPVRDVAESYRISVGISLAPVASTASALTEGTMVSRTLVLCFRIFCLVQYSLEVEKDASLAVSAESASWTADDAIVRDCQGALEALYLLADSPFPLEWLQWKFMSHVRYAATIRPTWVPFLVRLMQLSNVRQSSSEKLKRDFYTLLGALQIHDVSSTTKVAEGDIQRAIAAAESTVGAVAIQAGHCGPAAGTEGDRPAQSRPTVFFIFSHQRDPSLPSWTDSHSLPERRHLFATNWADALWTLERVPGALQKACAAALARVQLAASEESTTSRDRHHLPALSEELALSLYAHLYRLSPPVRIHAIADAAPADGDGARGDVQQSEARVQEYEEASREPTATPEKLAASPQQEQAPVTVLPSANMTTSGPLLSLSVEPEAAVRTGTSEPTPREQPSSKASASADASAAAELAASTRTGLYSPASVAWWDTLETTPNPQRSFGVKAECATATATSPVTADDNGESSDTATTYTTSTSYYADPVAMFRSYHPRCYTRGDGHMAVDSVGSSSSSLESHCCRRRYAAASSPAQYGARKKCRCCSRPLRVDSRGRSVGRRGEVADEATPIRVQWRETAEETTPTHVQRPPVAAKSPAAAAARPTDLAFSTALQPPKEPSRVASPMPLLTFSLAPNRKEASRVRLYVLDGDRARLADEQETVLLSTASRPVAAPTTGTLLEVPPLPATSVFVAPQPLLRLPPQPAAAQLERRAIRASDAAEAAQPVRFVQMERPYPQAPRAPAGVAPPAVDIATLQTPATNAPVPVRPADEIASASACAAAPVAAPYVPPAPAILTPRPVPTVSPVADPSVLSPAQMCEFRRYIDDLLARQRGTAPLHVATTASALTAAPPTPESATAAPAATNFVRTAEIERLLEQQDSFIRKSEAILEALHAENDGFHRRVMENIRSLTTVSQQLRGLSPVEQAQLVQDTVKQRNELLTLNHQLLELQLAAARVSGEVPPVPTTASASSQAAPQRVTSTSATQTQAQLRESVGVSWATTDGFTASTTAAAATAPSPIKWAPGREGMRETLADLHRLNAELMAVGTSAEAMEKAIKETREVIQRYERYKMAEALTAEGVALTSAMRQRTAAIERRLAELPKTVERTAAPGEKRSSSVWIPQRSVAETVGDPLAGVQPAAWRPAFISSAGGVPSPSSHLPAQAETSAVVTEDALLSRDVVQYLPSCNPLGAMSPSTSVPQMAKGPQPELQASPTVSVCTAPVASIAKPPDFAVFTSVSSTPIDEVMMPRSATQEAPQPNVGLHAEWTTGGEVPSLHVRETMKPTNLDLPRAVSHDITAPRVTAQLCDPSSSLVEDGCRYEALCNSSTAPLHRRVEALPLRSLLGCSQALKPHTVERRCSPNSHLWTRPHHMCEERYAMYRATSRSAKVRPAAAARSNMPGHRCVLTGDAFVDRQQRRRLASIAKRMEQLEEDLFA</sequence>
<feature type="region of interest" description="Disordered" evidence="1">
    <location>
        <begin position="1889"/>
        <end position="1916"/>
    </location>
</feature>
<dbReference type="RefSeq" id="XP_001561802.1">
    <property type="nucleotide sequence ID" value="XM_001561752.1"/>
</dbReference>
<dbReference type="VEuPathDB" id="TriTrypDB:LbrM.04.1200"/>
<feature type="compositionally biased region" description="Low complexity" evidence="1">
    <location>
        <begin position="1519"/>
        <end position="1532"/>
    </location>
</feature>
<feature type="compositionally biased region" description="Low complexity" evidence="1">
    <location>
        <begin position="1894"/>
        <end position="1916"/>
    </location>
</feature>
<feature type="region of interest" description="Disordered" evidence="1">
    <location>
        <begin position="1508"/>
        <end position="1532"/>
    </location>
</feature>
<accession>A0A3P3YXR3</accession>
<dbReference type="KEGG" id="lbz:LBRM_04_1200"/>
<feature type="region of interest" description="Disordered" evidence="1">
    <location>
        <begin position="1249"/>
        <end position="1340"/>
    </location>
</feature>
<dbReference type="EMBL" id="LS997603">
    <property type="protein sequence ID" value="SYZ62690.1"/>
    <property type="molecule type" value="Genomic_DNA"/>
</dbReference>
<feature type="compositionally biased region" description="Basic and acidic residues" evidence="1">
    <location>
        <begin position="1263"/>
        <end position="1272"/>
    </location>
</feature>
<gene>
    <name evidence="2" type="ORF">LBRM2904_04.1310</name>
</gene>
<evidence type="ECO:0000256" key="1">
    <source>
        <dbReference type="SAM" id="MobiDB-lite"/>
    </source>
</evidence>
<feature type="compositionally biased region" description="Polar residues" evidence="1">
    <location>
        <begin position="1284"/>
        <end position="1305"/>
    </location>
</feature>
<proteinExistence type="predicted"/>
<organism evidence="2 3">
    <name type="scientific">Leishmania braziliensis MHOM/BR/75/M2904</name>
    <dbReference type="NCBI Taxonomy" id="420245"/>
    <lineage>
        <taxon>Eukaryota</taxon>
        <taxon>Discoba</taxon>
        <taxon>Euglenozoa</taxon>
        <taxon>Kinetoplastea</taxon>
        <taxon>Metakinetoplastina</taxon>
        <taxon>Trypanosomatida</taxon>
        <taxon>Trypanosomatidae</taxon>
        <taxon>Leishmaniinae</taxon>
        <taxon>Leishmania</taxon>
        <taxon>Leishmania braziliensis species complex</taxon>
    </lineage>
</organism>
<protein>
    <submittedName>
        <fullName evidence="2">Hypothetical_protein</fullName>
    </submittedName>
</protein>
<name>A0A3P3YXR3_LEIBR</name>
<dbReference type="Proteomes" id="UP000319462">
    <property type="component" value="Chromosome 4"/>
</dbReference>
<evidence type="ECO:0000313" key="3">
    <source>
        <dbReference type="Proteomes" id="UP000319462"/>
    </source>
</evidence>